<dbReference type="EMBL" id="MFHQ01000017">
    <property type="protein sequence ID" value="OGF74468.1"/>
    <property type="molecule type" value="Genomic_DNA"/>
</dbReference>
<accession>A0A1F5WFJ6</accession>
<feature type="transmembrane region" description="Helical" evidence="1">
    <location>
        <begin position="12"/>
        <end position="32"/>
    </location>
</feature>
<evidence type="ECO:0000256" key="1">
    <source>
        <dbReference type="SAM" id="Phobius"/>
    </source>
</evidence>
<organism evidence="2 3">
    <name type="scientific">Candidatus Giovannonibacteria bacterium RIFCSPHIGHO2_02_FULL_46_20</name>
    <dbReference type="NCBI Taxonomy" id="1798338"/>
    <lineage>
        <taxon>Bacteria</taxon>
        <taxon>Candidatus Giovannoniibacteriota</taxon>
    </lineage>
</organism>
<dbReference type="STRING" id="1798338.A3J56_00835"/>
<comment type="caution">
    <text evidence="2">The sequence shown here is derived from an EMBL/GenBank/DDBJ whole genome shotgun (WGS) entry which is preliminary data.</text>
</comment>
<dbReference type="Proteomes" id="UP000178406">
    <property type="component" value="Unassembled WGS sequence"/>
</dbReference>
<keyword evidence="1" id="KW-0812">Transmembrane</keyword>
<protein>
    <submittedName>
        <fullName evidence="2">Uncharacterized protein</fullName>
    </submittedName>
</protein>
<evidence type="ECO:0000313" key="2">
    <source>
        <dbReference type="EMBL" id="OGF74468.1"/>
    </source>
</evidence>
<evidence type="ECO:0000313" key="3">
    <source>
        <dbReference type="Proteomes" id="UP000178406"/>
    </source>
</evidence>
<dbReference type="AlphaFoldDB" id="A0A1F5WFJ6"/>
<keyword evidence="1" id="KW-1133">Transmembrane helix</keyword>
<gene>
    <name evidence="2" type="ORF">A3J56_00835</name>
</gene>
<reference evidence="2 3" key="1">
    <citation type="journal article" date="2016" name="Nat. Commun.">
        <title>Thousands of microbial genomes shed light on interconnected biogeochemical processes in an aquifer system.</title>
        <authorList>
            <person name="Anantharaman K."/>
            <person name="Brown C.T."/>
            <person name="Hug L.A."/>
            <person name="Sharon I."/>
            <person name="Castelle C.J."/>
            <person name="Probst A.J."/>
            <person name="Thomas B.C."/>
            <person name="Singh A."/>
            <person name="Wilkins M.J."/>
            <person name="Karaoz U."/>
            <person name="Brodie E.L."/>
            <person name="Williams K.H."/>
            <person name="Hubbard S.S."/>
            <person name="Banfield J.F."/>
        </authorList>
    </citation>
    <scope>NUCLEOTIDE SEQUENCE [LARGE SCALE GENOMIC DNA]</scope>
</reference>
<name>A0A1F5WFJ6_9BACT</name>
<keyword evidence="1" id="KW-0472">Membrane</keyword>
<proteinExistence type="predicted"/>
<sequence length="258" mass="29967">MFRVIHPNRYFFWAIALLIIFGIAVIGAISRFKIDEEIAGQEIIASSSVSHNLTRGWKTYRNEKYGFEFKYPENWEIDKSYVGPLHGNFVAVTSANAQDLTFFVLEISRKDAAENDKGVRDYAIKCSKNPKDDNCAYFEPSQINFTEYVKEWDVNKSFLETAKIDDNCNLTSEYNNIYQCRTISWLQSKAVERYRGICYEGCSTFKDYIFYNDPYQYQVTLRLVNGDDVPMVDVKRLERDDVGVKTLNTIAKTLKLSR</sequence>